<dbReference type="Proteomes" id="UP000001817">
    <property type="component" value="Chromosome 1"/>
</dbReference>
<organism evidence="1 2">
    <name type="scientific">Paraburkholderia xenovorans (strain LB400)</name>
    <dbReference type="NCBI Taxonomy" id="266265"/>
    <lineage>
        <taxon>Bacteria</taxon>
        <taxon>Pseudomonadati</taxon>
        <taxon>Pseudomonadota</taxon>
        <taxon>Betaproteobacteria</taxon>
        <taxon>Burkholderiales</taxon>
        <taxon>Burkholderiaceae</taxon>
        <taxon>Paraburkholderia</taxon>
    </lineage>
</organism>
<dbReference type="STRING" id="266265.Bxe_A3036"/>
<dbReference type="KEGG" id="bxe:Bxe_A3036"/>
<evidence type="ECO:0000313" key="1">
    <source>
        <dbReference type="EMBL" id="ABE29943.1"/>
    </source>
</evidence>
<dbReference type="AlphaFoldDB" id="Q141P6"/>
<name>Q141P6_PARXL</name>
<sequence length="104" mass="11748">MTLTGGKVMPPLRSKIRAWSRILGCFSKAPRSRGATGAENQLSQNLCTHYRLCIVVLEAGRSFFPPANSHLGRQHSPNFRSEFARYRPAWRPKRIPESKNPVSI</sequence>
<gene>
    <name evidence="1" type="ORF">Bxe_A3036</name>
</gene>
<proteinExistence type="predicted"/>
<reference evidence="1 2" key="1">
    <citation type="journal article" date="2006" name="Proc. Natl. Acad. Sci. U.S.A.">
        <title>Burkholderia xenovorans LB400 harbors a multi-replicon, 9.73-Mbp genome shaped for versatility.</title>
        <authorList>
            <person name="Chain P.S."/>
            <person name="Denef V.J."/>
            <person name="Konstantinidis K.T."/>
            <person name="Vergez L.M."/>
            <person name="Agullo L."/>
            <person name="Reyes V.L."/>
            <person name="Hauser L."/>
            <person name="Cordova M."/>
            <person name="Gomez L."/>
            <person name="Gonzalez M."/>
            <person name="Land M."/>
            <person name="Lao V."/>
            <person name="Larimer F."/>
            <person name="LiPuma J.J."/>
            <person name="Mahenthiralingam E."/>
            <person name="Malfatti S.A."/>
            <person name="Marx C.J."/>
            <person name="Parnell J.J."/>
            <person name="Ramette A."/>
            <person name="Richardson P."/>
            <person name="Seeger M."/>
            <person name="Smith D."/>
            <person name="Spilker T."/>
            <person name="Sul W.J."/>
            <person name="Tsoi T.V."/>
            <person name="Ulrich L.E."/>
            <person name="Zhulin I.B."/>
            <person name="Tiedje J.M."/>
        </authorList>
    </citation>
    <scope>NUCLEOTIDE SEQUENCE [LARGE SCALE GENOMIC DNA]</scope>
    <source>
        <strain evidence="1 2">LB400</strain>
    </source>
</reference>
<dbReference type="EMBL" id="CP000270">
    <property type="protein sequence ID" value="ABE29943.1"/>
    <property type="molecule type" value="Genomic_DNA"/>
</dbReference>
<keyword evidence="2" id="KW-1185">Reference proteome</keyword>
<protein>
    <submittedName>
        <fullName evidence="1">Uncharacterized protein</fullName>
    </submittedName>
</protein>
<accession>Q141P6</accession>
<evidence type="ECO:0000313" key="2">
    <source>
        <dbReference type="Proteomes" id="UP000001817"/>
    </source>
</evidence>